<name>A0A3N6M040_NATCH</name>
<accession>A0A3N6M040</accession>
<dbReference type="PANTHER" id="PTHR42760">
    <property type="entry name" value="SHORT-CHAIN DEHYDROGENASES/REDUCTASES FAMILY MEMBER"/>
    <property type="match status" value="1"/>
</dbReference>
<evidence type="ECO:0000313" key="3">
    <source>
        <dbReference type="Proteomes" id="UP000282323"/>
    </source>
</evidence>
<dbReference type="PROSITE" id="PS00061">
    <property type="entry name" value="ADH_SHORT"/>
    <property type="match status" value="1"/>
</dbReference>
<keyword evidence="3" id="KW-1185">Reference proteome</keyword>
<dbReference type="EMBL" id="REGA01000013">
    <property type="protein sequence ID" value="RQG93614.1"/>
    <property type="molecule type" value="Genomic_DNA"/>
</dbReference>
<comment type="similarity">
    <text evidence="1">Belongs to the short-chain dehydrogenases/reductases (SDR) family.</text>
</comment>
<sequence>MDANVLANDTAVVTGGSSGIGRSIAIRFAEEGATVIVADVDRDGGTETVETIERAGGTAEFVSTDVTDESQVTSLVETAEERYGGVDVLVNNAGGATSYDRIGEMDLSTWQRDLERNLTGTFLCTQAVLPGMIDRGGGSIVHMSSVNGRTGIGLPAYTAAKSGILGFSRLLATQYGIHGIRSNAICPGTIVTEQREAEMDAHGGDAAQSVWLDQYALERLGEPEDVADAALFLASDLSAFVTGTELVVDGGLLAGTDLRVQRTIYDVDDLE</sequence>
<dbReference type="FunFam" id="3.40.50.720:FF:000084">
    <property type="entry name" value="Short-chain dehydrogenase reductase"/>
    <property type="match status" value="1"/>
</dbReference>
<dbReference type="RefSeq" id="WP_124196391.1">
    <property type="nucleotide sequence ID" value="NZ_REGA01000013.1"/>
</dbReference>
<evidence type="ECO:0000313" key="2">
    <source>
        <dbReference type="EMBL" id="RQG93614.1"/>
    </source>
</evidence>
<dbReference type="InterPro" id="IPR036291">
    <property type="entry name" value="NAD(P)-bd_dom_sf"/>
</dbReference>
<dbReference type="OrthoDB" id="24596at2157"/>
<gene>
    <name evidence="2" type="ORF">EA473_14920</name>
</gene>
<organism evidence="2 3">
    <name type="scientific">Natrarchaeobius chitinivorans</name>
    <dbReference type="NCBI Taxonomy" id="1679083"/>
    <lineage>
        <taxon>Archaea</taxon>
        <taxon>Methanobacteriati</taxon>
        <taxon>Methanobacteriota</taxon>
        <taxon>Stenosarchaea group</taxon>
        <taxon>Halobacteria</taxon>
        <taxon>Halobacteriales</taxon>
        <taxon>Natrialbaceae</taxon>
        <taxon>Natrarchaeobius</taxon>
    </lineage>
</organism>
<protein>
    <submittedName>
        <fullName evidence="2">SDR family oxidoreductase</fullName>
    </submittedName>
</protein>
<dbReference type="GO" id="GO:0016616">
    <property type="term" value="F:oxidoreductase activity, acting on the CH-OH group of donors, NAD or NADP as acceptor"/>
    <property type="evidence" value="ECO:0007669"/>
    <property type="project" value="TreeGrafter"/>
</dbReference>
<dbReference type="CDD" id="cd05233">
    <property type="entry name" value="SDR_c"/>
    <property type="match status" value="1"/>
</dbReference>
<comment type="caution">
    <text evidence="2">The sequence shown here is derived from an EMBL/GenBank/DDBJ whole genome shotgun (WGS) entry which is preliminary data.</text>
</comment>
<dbReference type="AlphaFoldDB" id="A0A3N6M040"/>
<dbReference type="SUPFAM" id="SSF51735">
    <property type="entry name" value="NAD(P)-binding Rossmann-fold domains"/>
    <property type="match status" value="1"/>
</dbReference>
<dbReference type="NCBIfam" id="NF005559">
    <property type="entry name" value="PRK07231.1"/>
    <property type="match status" value="1"/>
</dbReference>
<dbReference type="PRINTS" id="PR00081">
    <property type="entry name" value="GDHRDH"/>
</dbReference>
<dbReference type="Pfam" id="PF13561">
    <property type="entry name" value="adh_short_C2"/>
    <property type="match status" value="1"/>
</dbReference>
<dbReference type="PRINTS" id="PR00080">
    <property type="entry name" value="SDRFAMILY"/>
</dbReference>
<dbReference type="Proteomes" id="UP000282323">
    <property type="component" value="Unassembled WGS sequence"/>
</dbReference>
<proteinExistence type="inferred from homology"/>
<reference evidence="2 3" key="1">
    <citation type="submission" date="2018-10" db="EMBL/GenBank/DDBJ databases">
        <title>Natrarchaeobius chitinivorans gen. nov., sp. nov., and Natrarchaeobius haloalkaliphilus sp. nov., alkaliphilic, chitin-utilizing haloarchaea from hypersaline alkaline lakes.</title>
        <authorList>
            <person name="Sorokin D.Y."/>
            <person name="Elcheninov A.G."/>
            <person name="Kostrikina N.A."/>
            <person name="Bale N.J."/>
            <person name="Sinninghe Damste J.S."/>
            <person name="Khijniak T.V."/>
            <person name="Kublanov I.V."/>
            <person name="Toshchakov S.V."/>
        </authorList>
    </citation>
    <scope>NUCLEOTIDE SEQUENCE [LARGE SCALE GENOMIC DNA]</scope>
    <source>
        <strain evidence="2 3">AArcht4T</strain>
    </source>
</reference>
<dbReference type="InterPro" id="IPR002347">
    <property type="entry name" value="SDR_fam"/>
</dbReference>
<dbReference type="InterPro" id="IPR020904">
    <property type="entry name" value="Sc_DH/Rdtase_CS"/>
</dbReference>
<dbReference type="Gene3D" id="3.40.50.720">
    <property type="entry name" value="NAD(P)-binding Rossmann-like Domain"/>
    <property type="match status" value="1"/>
</dbReference>
<evidence type="ECO:0000256" key="1">
    <source>
        <dbReference type="ARBA" id="ARBA00006484"/>
    </source>
</evidence>